<accession>A0A6H1Z8B2</accession>
<protein>
    <submittedName>
        <fullName evidence="1">Uncharacterized protein</fullName>
    </submittedName>
</protein>
<gene>
    <name evidence="1" type="ORF">TM448A03113_0003</name>
    <name evidence="2" type="ORF">TM448B01926_0002</name>
</gene>
<dbReference type="EMBL" id="MT144382">
    <property type="protein sequence ID" value="QJA43617.1"/>
    <property type="molecule type" value="Genomic_DNA"/>
</dbReference>
<proteinExistence type="predicted"/>
<name>A0A6H1Z8B2_9ZZZZ</name>
<evidence type="ECO:0000313" key="1">
    <source>
        <dbReference type="EMBL" id="QJA43617.1"/>
    </source>
</evidence>
<organism evidence="1">
    <name type="scientific">viral metagenome</name>
    <dbReference type="NCBI Taxonomy" id="1070528"/>
    <lineage>
        <taxon>unclassified sequences</taxon>
        <taxon>metagenomes</taxon>
        <taxon>organismal metagenomes</taxon>
    </lineage>
</organism>
<sequence length="64" mass="7176">MPTNLRLTSAEQDELRKKAIEINKLLVKQGMQPLRDSELAHRILEKSIGYAEVTASGEIVLSIE</sequence>
<dbReference type="EMBL" id="MT144844">
    <property type="protein sequence ID" value="QJI00335.1"/>
    <property type="molecule type" value="Genomic_DNA"/>
</dbReference>
<evidence type="ECO:0000313" key="2">
    <source>
        <dbReference type="EMBL" id="QJI00335.1"/>
    </source>
</evidence>
<reference evidence="1" key="1">
    <citation type="submission" date="2020-03" db="EMBL/GenBank/DDBJ databases">
        <title>The deep terrestrial virosphere.</title>
        <authorList>
            <person name="Holmfeldt K."/>
            <person name="Nilsson E."/>
            <person name="Simone D."/>
            <person name="Lopez-Fernandez M."/>
            <person name="Wu X."/>
            <person name="de Brujin I."/>
            <person name="Lundin D."/>
            <person name="Andersson A."/>
            <person name="Bertilsson S."/>
            <person name="Dopson M."/>
        </authorList>
    </citation>
    <scope>NUCLEOTIDE SEQUENCE</scope>
    <source>
        <strain evidence="1">TM448A03113</strain>
        <strain evidence="2">TM448B01926</strain>
    </source>
</reference>
<dbReference type="AlphaFoldDB" id="A0A6H1Z8B2"/>